<dbReference type="STRING" id="1798540.A3B74_05395"/>
<reference evidence="1 2" key="1">
    <citation type="journal article" date="2016" name="Nat. Commun.">
        <title>Thousands of microbial genomes shed light on interconnected biogeochemical processes in an aquifer system.</title>
        <authorList>
            <person name="Anantharaman K."/>
            <person name="Brown C.T."/>
            <person name="Hug L.A."/>
            <person name="Sharon I."/>
            <person name="Castelle C.J."/>
            <person name="Probst A.J."/>
            <person name="Thomas B.C."/>
            <person name="Singh A."/>
            <person name="Wilkins M.J."/>
            <person name="Karaoz U."/>
            <person name="Brodie E.L."/>
            <person name="Williams K.H."/>
            <person name="Hubbard S.S."/>
            <person name="Banfield J.F."/>
        </authorList>
    </citation>
    <scope>NUCLEOTIDE SEQUENCE [LARGE SCALE GENOMIC DNA]</scope>
</reference>
<evidence type="ECO:0008006" key="3">
    <source>
        <dbReference type="Google" id="ProtNLM"/>
    </source>
</evidence>
<dbReference type="Proteomes" id="UP000177165">
    <property type="component" value="Unassembled WGS sequence"/>
</dbReference>
<comment type="caution">
    <text evidence="1">The sequence shown here is derived from an EMBL/GenBank/DDBJ whole genome shotgun (WGS) entry which is preliminary data.</text>
</comment>
<dbReference type="SUPFAM" id="SSF111331">
    <property type="entry name" value="NAD kinase/diacylglycerol kinase-like"/>
    <property type="match status" value="1"/>
</dbReference>
<protein>
    <recommendedName>
        <fullName evidence="3">DAGKc domain-containing protein</fullName>
    </recommendedName>
</protein>
<dbReference type="InterPro" id="IPR017438">
    <property type="entry name" value="ATP-NAD_kinase_N"/>
</dbReference>
<accession>A0A1G2AT20</accession>
<dbReference type="EMBL" id="MHKB01000002">
    <property type="protein sequence ID" value="OGY80054.1"/>
    <property type="molecule type" value="Genomic_DNA"/>
</dbReference>
<gene>
    <name evidence="1" type="ORF">A3B74_05395</name>
</gene>
<evidence type="ECO:0000313" key="2">
    <source>
        <dbReference type="Proteomes" id="UP000177165"/>
    </source>
</evidence>
<proteinExistence type="predicted"/>
<dbReference type="Gene3D" id="3.40.50.10330">
    <property type="entry name" value="Probable inorganic polyphosphate/atp-NAD kinase, domain 1"/>
    <property type="match status" value="1"/>
</dbReference>
<sequence>MYFYFYDTFLAASKYHSVLSKIEARLMNLGITGKIGRCSPLKSSRDLLFDAVKLGLKNIIVVGNDKTFYRALRDIVEKDVTLGYIPMEKHSMLAPIFGIPLYENACDVISKRIVELVDVGKINDHYFFTRLQLKNARVSLECDGRYKISYGSECRNIMICNLGMSRNRVVTNHTRHNCKDGFLEAVIEHTSRISYIPWFTWRSKYTSARQSVFPFQKIYVCTEEKPATIVADDDLILKTPAKIEVLPRKQKIIVGKDRSIQ</sequence>
<dbReference type="AlphaFoldDB" id="A0A1G2AT20"/>
<evidence type="ECO:0000313" key="1">
    <source>
        <dbReference type="EMBL" id="OGY80054.1"/>
    </source>
</evidence>
<organism evidence="1 2">
    <name type="scientific">Candidatus Kerfeldbacteria bacterium RIFCSPHIGHO2_02_FULL_42_14</name>
    <dbReference type="NCBI Taxonomy" id="1798540"/>
    <lineage>
        <taxon>Bacteria</taxon>
        <taxon>Candidatus Kerfeldiibacteriota</taxon>
    </lineage>
</organism>
<dbReference type="InterPro" id="IPR016064">
    <property type="entry name" value="NAD/diacylglycerol_kinase_sf"/>
</dbReference>
<name>A0A1G2AT20_9BACT</name>